<accession>A0A7R9A4A9</accession>
<keyword evidence="5 14" id="KW-0812">Transmembrane</keyword>
<dbReference type="PANTHER" id="PTHR24240">
    <property type="entry name" value="OPSIN"/>
    <property type="match status" value="1"/>
</dbReference>
<comment type="similarity">
    <text evidence="2">Belongs to the G-protein coupled receptor 1 family.</text>
</comment>
<evidence type="ECO:0000256" key="7">
    <source>
        <dbReference type="ARBA" id="ARBA00022989"/>
    </source>
</evidence>
<evidence type="ECO:0000259" key="15">
    <source>
        <dbReference type="PROSITE" id="PS50262"/>
    </source>
</evidence>
<evidence type="ECO:0000256" key="9">
    <source>
        <dbReference type="ARBA" id="ARBA00023040"/>
    </source>
</evidence>
<keyword evidence="4" id="KW-0716">Sensory transduction</keyword>
<keyword evidence="3" id="KW-0600">Photoreceptor protein</keyword>
<evidence type="ECO:0000256" key="3">
    <source>
        <dbReference type="ARBA" id="ARBA00022543"/>
    </source>
</evidence>
<evidence type="ECO:0000256" key="14">
    <source>
        <dbReference type="SAM" id="Phobius"/>
    </source>
</evidence>
<comment type="subcellular location">
    <subcellularLocation>
        <location evidence="1">Membrane</location>
        <topology evidence="1">Multi-pass membrane protein</topology>
    </subcellularLocation>
</comment>
<reference evidence="16" key="1">
    <citation type="submission" date="2020-11" db="EMBL/GenBank/DDBJ databases">
        <authorList>
            <person name="Tran Van P."/>
        </authorList>
    </citation>
    <scope>NUCLEOTIDE SEQUENCE</scope>
</reference>
<dbReference type="GO" id="GO:0016020">
    <property type="term" value="C:membrane"/>
    <property type="evidence" value="ECO:0007669"/>
    <property type="project" value="UniProtKB-SubCell"/>
</dbReference>
<dbReference type="PROSITE" id="PS00238">
    <property type="entry name" value="OPSIN"/>
    <property type="match status" value="1"/>
</dbReference>
<protein>
    <recommendedName>
        <fullName evidence="15">G-protein coupled receptors family 1 profile domain-containing protein</fullName>
    </recommendedName>
</protein>
<dbReference type="SMART" id="SM01381">
    <property type="entry name" value="7TM_GPCR_Srsx"/>
    <property type="match status" value="1"/>
</dbReference>
<organism evidence="16">
    <name type="scientific">Darwinula stevensoni</name>
    <dbReference type="NCBI Taxonomy" id="69355"/>
    <lineage>
        <taxon>Eukaryota</taxon>
        <taxon>Metazoa</taxon>
        <taxon>Ecdysozoa</taxon>
        <taxon>Arthropoda</taxon>
        <taxon>Crustacea</taxon>
        <taxon>Oligostraca</taxon>
        <taxon>Ostracoda</taxon>
        <taxon>Podocopa</taxon>
        <taxon>Podocopida</taxon>
        <taxon>Darwinulocopina</taxon>
        <taxon>Darwinuloidea</taxon>
        <taxon>Darwinulidae</taxon>
        <taxon>Darwinula</taxon>
    </lineage>
</organism>
<feature type="transmembrane region" description="Helical" evidence="14">
    <location>
        <begin position="40"/>
        <end position="64"/>
    </location>
</feature>
<keyword evidence="12" id="KW-0807">Transducer</keyword>
<dbReference type="PROSITE" id="PS50262">
    <property type="entry name" value="G_PROTEIN_RECEP_F1_2"/>
    <property type="match status" value="1"/>
</dbReference>
<dbReference type="OrthoDB" id="2105199at2759"/>
<evidence type="ECO:0000313" key="17">
    <source>
        <dbReference type="Proteomes" id="UP000677054"/>
    </source>
</evidence>
<dbReference type="InterPro" id="IPR027430">
    <property type="entry name" value="Retinal_BS"/>
</dbReference>
<evidence type="ECO:0000256" key="8">
    <source>
        <dbReference type="ARBA" id="ARBA00022991"/>
    </source>
</evidence>
<dbReference type="Pfam" id="PF00001">
    <property type="entry name" value="7tm_1"/>
    <property type="match status" value="1"/>
</dbReference>
<dbReference type="InterPro" id="IPR017452">
    <property type="entry name" value="GPCR_Rhodpsn_7TM"/>
</dbReference>
<dbReference type="EMBL" id="LR899835">
    <property type="protein sequence ID" value="CAD7242793.1"/>
    <property type="molecule type" value="Genomic_DNA"/>
</dbReference>
<feature type="transmembrane region" description="Helical" evidence="14">
    <location>
        <begin position="116"/>
        <end position="138"/>
    </location>
</feature>
<dbReference type="Gene3D" id="1.20.1070.10">
    <property type="entry name" value="Rhodopsin 7-helix transmembrane proteins"/>
    <property type="match status" value="3"/>
</dbReference>
<keyword evidence="8" id="KW-0157">Chromophore</keyword>
<proteinExistence type="inferred from homology"/>
<keyword evidence="17" id="KW-1185">Reference proteome</keyword>
<feature type="transmembrane region" description="Helical" evidence="14">
    <location>
        <begin position="252"/>
        <end position="275"/>
    </location>
</feature>
<feature type="transmembrane region" description="Helical" evidence="14">
    <location>
        <begin position="287"/>
        <end position="306"/>
    </location>
</feature>
<keyword evidence="7 14" id="KW-1133">Transmembrane helix</keyword>
<evidence type="ECO:0000256" key="2">
    <source>
        <dbReference type="ARBA" id="ARBA00010663"/>
    </source>
</evidence>
<name>A0A7R9A4A9_9CRUS</name>
<dbReference type="PRINTS" id="PR00237">
    <property type="entry name" value="GPCRRHODOPSN"/>
</dbReference>
<dbReference type="Proteomes" id="UP000677054">
    <property type="component" value="Unassembled WGS sequence"/>
</dbReference>
<evidence type="ECO:0000256" key="1">
    <source>
        <dbReference type="ARBA" id="ARBA00004141"/>
    </source>
</evidence>
<keyword evidence="10 14" id="KW-0472">Membrane</keyword>
<evidence type="ECO:0000256" key="13">
    <source>
        <dbReference type="ARBA" id="ARBA00023305"/>
    </source>
</evidence>
<gene>
    <name evidence="16" type="ORF">DSTB1V02_LOCUS2738</name>
</gene>
<keyword evidence="6" id="KW-0681">Retinal protein</keyword>
<dbReference type="SUPFAM" id="SSF81321">
    <property type="entry name" value="Family A G protein-coupled receptor-like"/>
    <property type="match status" value="2"/>
</dbReference>
<evidence type="ECO:0000256" key="12">
    <source>
        <dbReference type="ARBA" id="ARBA00023224"/>
    </source>
</evidence>
<dbReference type="GO" id="GO:0007602">
    <property type="term" value="P:phototransduction"/>
    <property type="evidence" value="ECO:0007669"/>
    <property type="project" value="UniProtKB-KW"/>
</dbReference>
<dbReference type="GO" id="GO:0007601">
    <property type="term" value="P:visual perception"/>
    <property type="evidence" value="ECO:0007669"/>
    <property type="project" value="UniProtKB-KW"/>
</dbReference>
<dbReference type="InterPro" id="IPR000276">
    <property type="entry name" value="GPCR_Rhodpsn"/>
</dbReference>
<evidence type="ECO:0000256" key="5">
    <source>
        <dbReference type="ARBA" id="ARBA00022692"/>
    </source>
</evidence>
<dbReference type="GO" id="GO:0004930">
    <property type="term" value="F:G protein-coupled receptor activity"/>
    <property type="evidence" value="ECO:0007669"/>
    <property type="project" value="UniProtKB-KW"/>
</dbReference>
<feature type="transmembrane region" description="Helical" evidence="14">
    <location>
        <begin position="76"/>
        <end position="96"/>
    </location>
</feature>
<evidence type="ECO:0000256" key="6">
    <source>
        <dbReference type="ARBA" id="ARBA00022925"/>
    </source>
</evidence>
<keyword evidence="13" id="KW-0844">Vision</keyword>
<dbReference type="InterPro" id="IPR050125">
    <property type="entry name" value="GPCR_opsins"/>
</dbReference>
<feature type="domain" description="G-protein coupled receptors family 1 profile" evidence="15">
    <location>
        <begin position="56"/>
        <end position="304"/>
    </location>
</feature>
<sequence length="349" mass="38834">MEGSTSPTSTYIGDNAPEEFLPYISKHWLKFLAPDPRVNYVLGIIYIFFMIFSLLGNGLILFLIIRCPSLQTCSNCLVGSLALADFLMMLKSPIFIVQSFHQGPTLGSLGCQVFGAMGSLSGFAAIWSVTAISVHRYLVFEDPFDKRKRFGRIGTAGVIACIWSSSALITVAPFVGFSRYVPEVPSECKLFICVNLFIPSCQVFGAMGSLSGFAAIWSVTAISVHRYLVFADPFDKRKRFGRIGLQGKLNRVVILVVVIWVLSWTPYAAVVLIGAVRSQYLTPGMSMIPALACKTSACINPYIYGIRNPHFMMEVKRLFFRRRARTPSYRRELIPLSDFRSRLGIPDSV</sequence>
<dbReference type="GO" id="GO:0009881">
    <property type="term" value="F:photoreceptor activity"/>
    <property type="evidence" value="ECO:0007669"/>
    <property type="project" value="UniProtKB-KW"/>
</dbReference>
<keyword evidence="11" id="KW-0675">Receptor</keyword>
<evidence type="ECO:0000313" key="16">
    <source>
        <dbReference type="EMBL" id="CAD7242793.1"/>
    </source>
</evidence>
<dbReference type="EMBL" id="CAJPEV010000318">
    <property type="protein sequence ID" value="CAG0883900.1"/>
    <property type="molecule type" value="Genomic_DNA"/>
</dbReference>
<feature type="transmembrane region" description="Helical" evidence="14">
    <location>
        <begin position="212"/>
        <end position="231"/>
    </location>
</feature>
<dbReference type="AlphaFoldDB" id="A0A7R9A4A9"/>
<feature type="transmembrane region" description="Helical" evidence="14">
    <location>
        <begin position="150"/>
        <end position="175"/>
    </location>
</feature>
<evidence type="ECO:0000256" key="4">
    <source>
        <dbReference type="ARBA" id="ARBA00022606"/>
    </source>
</evidence>
<evidence type="ECO:0000256" key="10">
    <source>
        <dbReference type="ARBA" id="ARBA00023136"/>
    </source>
</evidence>
<evidence type="ECO:0000256" key="11">
    <source>
        <dbReference type="ARBA" id="ARBA00023170"/>
    </source>
</evidence>
<keyword evidence="9" id="KW-0297">G-protein coupled receptor</keyword>